<dbReference type="EMBL" id="CP001801">
    <property type="protein sequence ID" value="ACX96624.1"/>
    <property type="molecule type" value="Genomic_DNA"/>
</dbReference>
<keyword evidence="1" id="KW-1133">Transmembrane helix</keyword>
<sequence>MLAKFKQQGYPASFAPLLMAGLALVLATGLALVPLLLVFQWEWWDFPWKPSGLTRIVLTASHVVSGFLVLALIGAVWTVHARAGWLRQERHISGTGLLMAVGILTVTAPLLLYVSHEDSLTWIATAHTAIGGLLPLILLGHALQRRKR</sequence>
<evidence type="ECO:0000256" key="1">
    <source>
        <dbReference type="SAM" id="Phobius"/>
    </source>
</evidence>
<dbReference type="STRING" id="555778.Hneap_1801"/>
<evidence type="ECO:0000313" key="3">
    <source>
        <dbReference type="Proteomes" id="UP000009102"/>
    </source>
</evidence>
<accession>D0L1Q1</accession>
<dbReference type="RefSeq" id="WP_012824657.1">
    <property type="nucleotide sequence ID" value="NC_013422.1"/>
</dbReference>
<feature type="transmembrane region" description="Helical" evidence="1">
    <location>
        <begin position="12"/>
        <end position="36"/>
    </location>
</feature>
<dbReference type="HOGENOM" id="CLU_126052_0_0_6"/>
<dbReference type="eggNOG" id="ENOG50337V6">
    <property type="taxonomic scope" value="Bacteria"/>
</dbReference>
<dbReference type="AlphaFoldDB" id="D0L1Q1"/>
<organism evidence="2 3">
    <name type="scientific">Halothiobacillus neapolitanus (strain ATCC 23641 / DSM 15147 / CIP 104769 / NCIMB 8539 / c2)</name>
    <name type="common">Thiobacillus neapolitanus</name>
    <dbReference type="NCBI Taxonomy" id="555778"/>
    <lineage>
        <taxon>Bacteria</taxon>
        <taxon>Pseudomonadati</taxon>
        <taxon>Pseudomonadota</taxon>
        <taxon>Gammaproteobacteria</taxon>
        <taxon>Chromatiales</taxon>
        <taxon>Halothiobacillaceae</taxon>
        <taxon>Halothiobacillus</taxon>
    </lineage>
</organism>
<protein>
    <recommendedName>
        <fullName evidence="4">DUF4405 domain-containing protein</fullName>
    </recommendedName>
</protein>
<dbReference type="OrthoDB" id="8778509at2"/>
<keyword evidence="1" id="KW-0472">Membrane</keyword>
<keyword evidence="1" id="KW-0812">Transmembrane</keyword>
<keyword evidence="3" id="KW-1185">Reference proteome</keyword>
<feature type="transmembrane region" description="Helical" evidence="1">
    <location>
        <begin position="120"/>
        <end position="143"/>
    </location>
</feature>
<feature type="transmembrane region" description="Helical" evidence="1">
    <location>
        <begin position="56"/>
        <end position="79"/>
    </location>
</feature>
<evidence type="ECO:0000313" key="2">
    <source>
        <dbReference type="EMBL" id="ACX96624.1"/>
    </source>
</evidence>
<dbReference type="KEGG" id="hna:Hneap_1801"/>
<proteinExistence type="predicted"/>
<name>D0L1Q1_HALNC</name>
<evidence type="ECO:0008006" key="4">
    <source>
        <dbReference type="Google" id="ProtNLM"/>
    </source>
</evidence>
<reference evidence="2 3" key="1">
    <citation type="submission" date="2009-10" db="EMBL/GenBank/DDBJ databases">
        <title>Complete sequence of Halothiobacillus neapolitanus c2.</title>
        <authorList>
            <consortium name="US DOE Joint Genome Institute"/>
            <person name="Lucas S."/>
            <person name="Copeland A."/>
            <person name="Lapidus A."/>
            <person name="Glavina del Rio T."/>
            <person name="Tice H."/>
            <person name="Bruce D."/>
            <person name="Goodwin L."/>
            <person name="Pitluck S."/>
            <person name="Davenport K."/>
            <person name="Brettin T."/>
            <person name="Detter J.C."/>
            <person name="Han C."/>
            <person name="Tapia R."/>
            <person name="Larimer F."/>
            <person name="Land M."/>
            <person name="Hauser L."/>
            <person name="Kyrpides N."/>
            <person name="Mikhailova N."/>
            <person name="Kerfeld C."/>
            <person name="Cannon G."/>
            <person name="Heinhort S."/>
        </authorList>
    </citation>
    <scope>NUCLEOTIDE SEQUENCE [LARGE SCALE GENOMIC DNA]</scope>
    <source>
        <strain evidence="3">ATCC 23641 / c2</strain>
    </source>
</reference>
<feature type="transmembrane region" description="Helical" evidence="1">
    <location>
        <begin position="91"/>
        <end position="114"/>
    </location>
</feature>
<gene>
    <name evidence="2" type="ordered locus">Hneap_1801</name>
</gene>
<dbReference type="Proteomes" id="UP000009102">
    <property type="component" value="Chromosome"/>
</dbReference>